<evidence type="ECO:0000313" key="3">
    <source>
        <dbReference type="Proteomes" id="UP000192920"/>
    </source>
</evidence>
<protein>
    <submittedName>
        <fullName evidence="2">Uncharacterized protein</fullName>
    </submittedName>
</protein>
<dbReference type="AlphaFoldDB" id="A0A1Y6C1M3"/>
<dbReference type="Proteomes" id="UP000192920">
    <property type="component" value="Unassembled WGS sequence"/>
</dbReference>
<keyword evidence="1" id="KW-0175">Coiled coil</keyword>
<name>A0A1Y6C1M3_9NEIS</name>
<dbReference type="RefSeq" id="WP_085276757.1">
    <property type="nucleotide sequence ID" value="NZ_FXAG01000013.1"/>
</dbReference>
<accession>A0A1Y6C1M3</accession>
<feature type="coiled-coil region" evidence="1">
    <location>
        <begin position="15"/>
        <end position="57"/>
    </location>
</feature>
<evidence type="ECO:0000256" key="1">
    <source>
        <dbReference type="SAM" id="Coils"/>
    </source>
</evidence>
<dbReference type="EMBL" id="FXAG01000013">
    <property type="protein sequence ID" value="SMF31588.1"/>
    <property type="molecule type" value="Genomic_DNA"/>
</dbReference>
<evidence type="ECO:0000313" key="2">
    <source>
        <dbReference type="EMBL" id="SMF31588.1"/>
    </source>
</evidence>
<organism evidence="2 3">
    <name type="scientific">Pseudogulbenkiania subflava DSM 22618</name>
    <dbReference type="NCBI Taxonomy" id="1123014"/>
    <lineage>
        <taxon>Bacteria</taxon>
        <taxon>Pseudomonadati</taxon>
        <taxon>Pseudomonadota</taxon>
        <taxon>Betaproteobacteria</taxon>
        <taxon>Neisseriales</taxon>
        <taxon>Chromobacteriaceae</taxon>
        <taxon>Pseudogulbenkiania</taxon>
    </lineage>
</organism>
<keyword evidence="3" id="KW-1185">Reference proteome</keyword>
<gene>
    <name evidence="2" type="ORF">SAMN02745746_02534</name>
</gene>
<dbReference type="STRING" id="1123014.SAMN02745746_02534"/>
<reference evidence="3" key="1">
    <citation type="submission" date="2017-04" db="EMBL/GenBank/DDBJ databases">
        <authorList>
            <person name="Varghese N."/>
            <person name="Submissions S."/>
        </authorList>
    </citation>
    <scope>NUCLEOTIDE SEQUENCE [LARGE SCALE GENOMIC DNA]</scope>
    <source>
        <strain evidence="3">DSM 22618</strain>
    </source>
</reference>
<sequence>MLLKFLTHLFCSSSLEKERSKTDSAIAEYQQKEAQVKARLTRQAEEYRDLANAHQVKRNKELDEFVAILNTTVTSANEYLPDLAQFQDFMFVAFNSWMRIDLEKKKIDLLSEKLRTLYASRDLLNAYEAEINRLTQREERHAWHLTVKEKPVRISSELIDSTIEQLSRNRNTDARQFKEDIQRIRSHKLHLRGQIRGLENQRDEYKNGYEMFLKEHDGVKAELSKRYQHCTEKLKVIRARLEDYYCRQPTKSDIANSWIDAISGLIRTQDLKELHRNTKEEFETAKLKLQLARDERSDILDRIQRCRDTDDYSDFTSLKTMKTAAQARFNSAKTEYSVISLARTVIFERPKEVNGLLSHLDKISPDQSILNIMKIFEVDDTFNPMRAIGVSTAEQRRLHWEKKNKDGQSKSATEGFS</sequence>
<proteinExistence type="predicted"/>